<dbReference type="EMBL" id="DWZI01000064">
    <property type="protein sequence ID" value="HJA86961.1"/>
    <property type="molecule type" value="Genomic_DNA"/>
</dbReference>
<organism evidence="3 4">
    <name type="scientific">Candidatus Bacteroides avicola</name>
    <dbReference type="NCBI Taxonomy" id="2838468"/>
    <lineage>
        <taxon>Bacteria</taxon>
        <taxon>Pseudomonadati</taxon>
        <taxon>Bacteroidota</taxon>
        <taxon>Bacteroidia</taxon>
        <taxon>Bacteroidales</taxon>
        <taxon>Bacteroidaceae</taxon>
        <taxon>Bacteroides</taxon>
    </lineage>
</organism>
<dbReference type="Pfam" id="PF12713">
    <property type="entry name" value="DUF3806"/>
    <property type="match status" value="1"/>
</dbReference>
<proteinExistence type="predicted"/>
<dbReference type="Gene3D" id="3.40.1000.10">
    <property type="entry name" value="Mog1/PsbP, alpha/beta/alpha sandwich"/>
    <property type="match status" value="1"/>
</dbReference>
<dbReference type="InterPro" id="IPR024266">
    <property type="entry name" value="DUF3806"/>
</dbReference>
<dbReference type="Proteomes" id="UP000823862">
    <property type="component" value="Unassembled WGS sequence"/>
</dbReference>
<evidence type="ECO:0000259" key="2">
    <source>
        <dbReference type="Pfam" id="PF12713"/>
    </source>
</evidence>
<sequence length="271" mass="30795">MAQDKKFISPGAWFSMYYPAAWSEFEDGEGSFLFYDPNEWSGNFRISAFRGGPGYGRDFIHQELRDNAQAVALQVGELNCAYSQEEFAEGGVDYVTHFWVTGIDDIGFECSFTVARGTPPEAAARVISSLEVRHCGTKYPPELIPVRLSEIYQIDAAYEWVERKIKDVLKVDFQGLEEDISRMQQLVNQCSFNVRKREVWIDLGIVLCVILANEVDGLEWRTLIDGNREVPVLLQTCTELVIDPMKLVWSRVKAGDGCHLQEAYTQTLKNL</sequence>
<accession>A0A9D2HYP0</accession>
<reference evidence="3" key="1">
    <citation type="journal article" date="2021" name="PeerJ">
        <title>Extensive microbial diversity within the chicken gut microbiome revealed by metagenomics and culture.</title>
        <authorList>
            <person name="Gilroy R."/>
            <person name="Ravi A."/>
            <person name="Getino M."/>
            <person name="Pursley I."/>
            <person name="Horton D.L."/>
            <person name="Alikhan N.F."/>
            <person name="Baker D."/>
            <person name="Gharbi K."/>
            <person name="Hall N."/>
            <person name="Watson M."/>
            <person name="Adriaenssens E.M."/>
            <person name="Foster-Nyarko E."/>
            <person name="Jarju S."/>
            <person name="Secka A."/>
            <person name="Antonio M."/>
            <person name="Oren A."/>
            <person name="Chaudhuri R.R."/>
            <person name="La Ragione R."/>
            <person name="Hildebrand F."/>
            <person name="Pallen M.J."/>
        </authorList>
    </citation>
    <scope>NUCLEOTIDE SEQUENCE</scope>
    <source>
        <strain evidence="3">ChiHjej12B11-9795</strain>
    </source>
</reference>
<dbReference type="Pfam" id="PF12712">
    <property type="entry name" value="DUF3805"/>
    <property type="match status" value="1"/>
</dbReference>
<dbReference type="Gene3D" id="1.20.120.1090">
    <property type="match status" value="1"/>
</dbReference>
<feature type="domain" description="DUF3805" evidence="1">
    <location>
        <begin position="5"/>
        <end position="154"/>
    </location>
</feature>
<evidence type="ECO:0000313" key="3">
    <source>
        <dbReference type="EMBL" id="HJA86961.1"/>
    </source>
</evidence>
<dbReference type="InterPro" id="IPR024315">
    <property type="entry name" value="DUF3805"/>
</dbReference>
<evidence type="ECO:0000259" key="1">
    <source>
        <dbReference type="Pfam" id="PF12712"/>
    </source>
</evidence>
<reference evidence="3" key="2">
    <citation type="submission" date="2021-04" db="EMBL/GenBank/DDBJ databases">
        <authorList>
            <person name="Gilroy R."/>
        </authorList>
    </citation>
    <scope>NUCLEOTIDE SEQUENCE</scope>
    <source>
        <strain evidence="3">ChiHjej12B11-9795</strain>
    </source>
</reference>
<feature type="domain" description="DUF3806" evidence="2">
    <location>
        <begin position="179"/>
        <end position="264"/>
    </location>
</feature>
<dbReference type="AlphaFoldDB" id="A0A9D2HYP0"/>
<comment type="caution">
    <text evidence="3">The sequence shown here is derived from an EMBL/GenBank/DDBJ whole genome shotgun (WGS) entry which is preliminary data.</text>
</comment>
<protein>
    <submittedName>
        <fullName evidence="3">DUF3805 domain-containing protein</fullName>
    </submittedName>
</protein>
<gene>
    <name evidence="3" type="ORF">H9950_12380</name>
</gene>
<evidence type="ECO:0000313" key="4">
    <source>
        <dbReference type="Proteomes" id="UP000823862"/>
    </source>
</evidence>
<name>A0A9D2HYP0_9BACE</name>